<evidence type="ECO:0000313" key="3">
    <source>
        <dbReference type="EMBL" id="KAG5672223.1"/>
    </source>
</evidence>
<evidence type="ECO:0000259" key="2">
    <source>
        <dbReference type="PROSITE" id="PS50994"/>
    </source>
</evidence>
<gene>
    <name evidence="3" type="ORF">PVAND_002365</name>
</gene>
<proteinExistence type="predicted"/>
<feature type="compositionally biased region" description="Polar residues" evidence="1">
    <location>
        <begin position="695"/>
        <end position="728"/>
    </location>
</feature>
<evidence type="ECO:0000313" key="4">
    <source>
        <dbReference type="Proteomes" id="UP001107558"/>
    </source>
</evidence>
<dbReference type="SUPFAM" id="SSF57903">
    <property type="entry name" value="FYVE/PHD zinc finger"/>
    <property type="match status" value="1"/>
</dbReference>
<dbReference type="InterPro" id="IPR040676">
    <property type="entry name" value="DUF5641"/>
</dbReference>
<comment type="caution">
    <text evidence="3">The sequence shown here is derived from an EMBL/GenBank/DDBJ whole genome shotgun (WGS) entry which is preliminary data.</text>
</comment>
<dbReference type="Proteomes" id="UP001107558">
    <property type="component" value="Chromosome 3"/>
</dbReference>
<dbReference type="InterPro" id="IPR043502">
    <property type="entry name" value="DNA/RNA_pol_sf"/>
</dbReference>
<dbReference type="CDD" id="cd15489">
    <property type="entry name" value="PHD_SF"/>
    <property type="match status" value="1"/>
</dbReference>
<protein>
    <recommendedName>
        <fullName evidence="2">Integrase catalytic domain-containing protein</fullName>
    </recommendedName>
</protein>
<dbReference type="InterPro" id="IPR012337">
    <property type="entry name" value="RNaseH-like_sf"/>
</dbReference>
<name>A0A9J6BR08_POLVA</name>
<dbReference type="OrthoDB" id="7762683at2759"/>
<dbReference type="InterPro" id="IPR036397">
    <property type="entry name" value="RNaseH_sf"/>
</dbReference>
<dbReference type="InterPro" id="IPR011011">
    <property type="entry name" value="Znf_FYVE_PHD"/>
</dbReference>
<feature type="region of interest" description="Disordered" evidence="1">
    <location>
        <begin position="527"/>
        <end position="558"/>
    </location>
</feature>
<dbReference type="InterPro" id="IPR001584">
    <property type="entry name" value="Integrase_cat-core"/>
</dbReference>
<feature type="domain" description="Integrase catalytic" evidence="2">
    <location>
        <begin position="1801"/>
        <end position="1996"/>
    </location>
</feature>
<feature type="compositionally biased region" description="Low complexity" evidence="1">
    <location>
        <begin position="538"/>
        <end position="558"/>
    </location>
</feature>
<reference evidence="3" key="1">
    <citation type="submission" date="2021-03" db="EMBL/GenBank/DDBJ databases">
        <title>Chromosome level genome of the anhydrobiotic midge Polypedilum vanderplanki.</title>
        <authorList>
            <person name="Yoshida Y."/>
            <person name="Kikawada T."/>
            <person name="Gusev O."/>
        </authorList>
    </citation>
    <scope>NUCLEOTIDE SEQUENCE</scope>
    <source>
        <strain evidence="3">NIAS01</strain>
        <tissue evidence="3">Whole body or cell culture</tissue>
    </source>
</reference>
<dbReference type="GO" id="GO:0003676">
    <property type="term" value="F:nucleic acid binding"/>
    <property type="evidence" value="ECO:0007669"/>
    <property type="project" value="InterPro"/>
</dbReference>
<dbReference type="Gene3D" id="3.30.420.10">
    <property type="entry name" value="Ribonuclease H-like superfamily/Ribonuclease H"/>
    <property type="match status" value="1"/>
</dbReference>
<dbReference type="SUPFAM" id="SSF56672">
    <property type="entry name" value="DNA/RNA polymerases"/>
    <property type="match status" value="1"/>
</dbReference>
<dbReference type="GO" id="GO:0042575">
    <property type="term" value="C:DNA polymerase complex"/>
    <property type="evidence" value="ECO:0007669"/>
    <property type="project" value="UniProtKB-ARBA"/>
</dbReference>
<feature type="region of interest" description="Disordered" evidence="1">
    <location>
        <begin position="224"/>
        <end position="258"/>
    </location>
</feature>
<dbReference type="PANTHER" id="PTHR47331:SF4">
    <property type="entry name" value="PEPTIDASE S1 DOMAIN-CONTAINING PROTEIN"/>
    <property type="match status" value="1"/>
</dbReference>
<keyword evidence="4" id="KW-1185">Reference proteome</keyword>
<feature type="region of interest" description="Disordered" evidence="1">
    <location>
        <begin position="2117"/>
        <end position="2139"/>
    </location>
</feature>
<dbReference type="SUPFAM" id="SSF53098">
    <property type="entry name" value="Ribonuclease H-like"/>
    <property type="match status" value="1"/>
</dbReference>
<dbReference type="GO" id="GO:0071897">
    <property type="term" value="P:DNA biosynthetic process"/>
    <property type="evidence" value="ECO:0007669"/>
    <property type="project" value="UniProtKB-ARBA"/>
</dbReference>
<dbReference type="Pfam" id="PF18701">
    <property type="entry name" value="DUF5641"/>
    <property type="match status" value="1"/>
</dbReference>
<dbReference type="PANTHER" id="PTHR47331">
    <property type="entry name" value="PHD-TYPE DOMAIN-CONTAINING PROTEIN"/>
    <property type="match status" value="1"/>
</dbReference>
<organism evidence="3 4">
    <name type="scientific">Polypedilum vanderplanki</name>
    <name type="common">Sleeping chironomid midge</name>
    <dbReference type="NCBI Taxonomy" id="319348"/>
    <lineage>
        <taxon>Eukaryota</taxon>
        <taxon>Metazoa</taxon>
        <taxon>Ecdysozoa</taxon>
        <taxon>Arthropoda</taxon>
        <taxon>Hexapoda</taxon>
        <taxon>Insecta</taxon>
        <taxon>Pterygota</taxon>
        <taxon>Neoptera</taxon>
        <taxon>Endopterygota</taxon>
        <taxon>Diptera</taxon>
        <taxon>Nematocera</taxon>
        <taxon>Chironomoidea</taxon>
        <taxon>Chironomidae</taxon>
        <taxon>Chironominae</taxon>
        <taxon>Polypedilum</taxon>
        <taxon>Polypedilum</taxon>
    </lineage>
</organism>
<dbReference type="EMBL" id="JADBJN010000003">
    <property type="protein sequence ID" value="KAG5672223.1"/>
    <property type="molecule type" value="Genomic_DNA"/>
</dbReference>
<dbReference type="PROSITE" id="PS50994">
    <property type="entry name" value="INTEGRASE"/>
    <property type="match status" value="1"/>
</dbReference>
<dbReference type="InterPro" id="IPR008042">
    <property type="entry name" value="Retrotrans_Pao"/>
</dbReference>
<sequence length="2139" mass="245909">MGTEKTSLAIKIYENAFKSELIAKEVCAIHIKTYFLTGKHVNENFHCGQDGCRLDEERKLNVSTDSTLPMPCSLDPKCFCYACNRVFHLKCLNYNLESFMDGPRPFLCRECMRNPLNTHAVQYYESNSWKVGVNERRRSFFLSESLKAFPFLMGDQASDDEFDEDDIHAFDPLNEKINDSFNQSVSIDTFNAQKKQTEEAVLNHIEYARKAEAEIAELKRLLEQKRTEESRRPNTSRARSFTPSGFNAESTQQPLDDPPIVTAEHLFKKLYSSHVQHNAQFKQTRKVSFLTQPLNDIEDLNKSLPKLDDPNLSTSDRLLLASTKVNIENSLAQRIVSAHLQLDVVRKALPKITKFKGDAKGWIKFKQEVKMYSEVGQYEDEVLKMIVFGALEGLAEKRVKDLINVSTLNQIMEVLETSFGHSPTIISACEDDILKFKIKGELLRNDAVQINTLIQTYINACAVAGVRALNSNMLANHILHQLSSVHKLLFRQHYKHMRPKDVIQIPDLEVLFTFLEDLAQDLEVKAVDKDGDKPKPQQKPAQLQSTAATTSNTQSTSQTSNDYRFKIWDSKKAKFLGYDIQLVKTLTRKCLSCDSTNHFTIECDKFKSMSDADRRKLISNAKLCNNCLLTTDHKAGDCSLKLCCGFKSGTNRCSSKHHIILHEQGDAQVNSNYSTNQRRAFRRSHFNSRRGKELANQSNTNKMDSFSSSSHPETNTAKADSTPTSANTIALPKATPQVMSYQTFRRSFLNIFTSSTRTVKMFRHNVFGPDEGTCIYSIGDSAAEISLMREDLRQKLKIEGEPTFIELQWKDDHIQKVPAIKVNLELQALHNDEIILLKDVYAVDHKNFSLPARSLNVDQLKRQFPYLEEAEFESYQNARPSLLIGSPHASCIESIGCMLEEGEGKPVAVKTKLGWTIYGGTPELYLDETFMVDTTSAKESSGSEEEKEKDDKLDKIFEHFCSIESLGIAPKTTYLTEDEKLAVSTLENGWKVLESGSIEVPLVWKTISDKLPKLPDNFAMVYKRQVAHERKLLKEPHLHAAFVENFKELLKEGYARMSNEKDIHGDWPNVWYLPMSLVVNERKIPVKYRTVFDASAIYQNESLNKNLLKGPKLIVDMLKPSFKFRENRYAFICDVRHMYHRVFICERDQQVQRVLFRESPDQPMKVYIVMVMLFGPTSSPFTSQFVKNKVAEQWQTKYPDSAKALIDYTYMDDGLMSAETVEKAKHIALGCIEILKSINWQLIGFQSNSKEFLKSLPEDHVKKDLKPILSSAYDLQSYTTKVLGAVWDPVEDCFKYMYDNDFVKASLSNGHIPTKRDQASTIARMFDVRGEVTHFIIRGRILLQRSWKQGLGWDDTISEDDFKLWIKWLQDLKAISLLKIPRRYSTSINSLLQAERIELHVFADAGKEAFAAAAYFVIEVQKCRQSALVMAKAKVTPLKRNTRTEISQMPRLEMAACLIAARMAHTIKEFHAHLSFKIYMWSDSSIALNWIKNPNSKLEKFAIPMVEEILDKTERNEWNYVSSDQNPADKATKFQKFDFSDPNSIWFKGPAFLLLPEQSWPKKDVEETTNNQKLTIATCQALIKPTQIVINNFVLPPIDCQFSSNLIHRLPNSIKSNWMKLIRLIARALKLIELVKKCAAKEFRPNRKDAMELEPMDYEKAELFVARQMQYDVYSTEYKALAKGYPISNKDFLALRIFMDSNGILRINSRVNLDPDIYPQQFLPFLPRKHFLTEVLLFYFHSKYNHISNDTQVAEVRSKFWIPHLRRAVAHIKNICNYCGYFRANAIIPPMAPLPKYRVNPQQKPFEVVGLDCTGEITVYKHYKKSKVYILLFTCTLTRFVHVHLLDNMDALSVLEAITLFWAAHGPVQRFVTDNGTNFVGASKRLKRDQEQMDINSMLLNKRNLLKQQLAEKYKLKWDFIPPYSPWFGGFYERLIKEIKRAIEITLRKKKLSRTELNIAIHEAAHRINNRPLTDTPIEAEDKPVLTPHMLAKYREGWPLLPSSERYEYDKSDVKDRLIYHRGRAIADEIMCRFVKERLPLITRQVKWFADAGNVKVGDLVLLIDPNKTRYQWPRARVVEVYPGRDGKVRVIDVQLPDRTIITRYSAQRAAKLDICEREEPSVPTDSSPIKSPQHGEAN</sequence>
<dbReference type="Pfam" id="PF00665">
    <property type="entry name" value="rve"/>
    <property type="match status" value="1"/>
</dbReference>
<accession>A0A9J6BR08</accession>
<feature type="compositionally biased region" description="Basic residues" evidence="1">
    <location>
        <begin position="680"/>
        <end position="689"/>
    </location>
</feature>
<dbReference type="Pfam" id="PF05380">
    <property type="entry name" value="Peptidase_A17"/>
    <property type="match status" value="1"/>
</dbReference>
<dbReference type="InterPro" id="IPR043128">
    <property type="entry name" value="Rev_trsase/Diguanyl_cyclase"/>
</dbReference>
<dbReference type="GO" id="GO:0015074">
    <property type="term" value="P:DNA integration"/>
    <property type="evidence" value="ECO:0007669"/>
    <property type="project" value="InterPro"/>
</dbReference>
<evidence type="ECO:0000256" key="1">
    <source>
        <dbReference type="SAM" id="MobiDB-lite"/>
    </source>
</evidence>
<dbReference type="Gene3D" id="3.10.10.10">
    <property type="entry name" value="HIV Type 1 Reverse Transcriptase, subunit A, domain 1"/>
    <property type="match status" value="1"/>
</dbReference>
<feature type="region of interest" description="Disordered" evidence="1">
    <location>
        <begin position="680"/>
        <end position="729"/>
    </location>
</feature>
<dbReference type="Gene3D" id="3.30.70.270">
    <property type="match status" value="1"/>
</dbReference>
<feature type="compositionally biased region" description="Polar residues" evidence="1">
    <location>
        <begin position="233"/>
        <end position="254"/>
    </location>
</feature>